<organism evidence="2 3">
    <name type="scientific">Papaver somniferum</name>
    <name type="common">Opium poppy</name>
    <dbReference type="NCBI Taxonomy" id="3469"/>
    <lineage>
        <taxon>Eukaryota</taxon>
        <taxon>Viridiplantae</taxon>
        <taxon>Streptophyta</taxon>
        <taxon>Embryophyta</taxon>
        <taxon>Tracheophyta</taxon>
        <taxon>Spermatophyta</taxon>
        <taxon>Magnoliopsida</taxon>
        <taxon>Ranunculales</taxon>
        <taxon>Papaveraceae</taxon>
        <taxon>Papaveroideae</taxon>
        <taxon>Papaver</taxon>
    </lineage>
</organism>
<dbReference type="EMBL" id="CM010723">
    <property type="protein sequence ID" value="RZC76078.1"/>
    <property type="molecule type" value="Genomic_DNA"/>
</dbReference>
<dbReference type="AlphaFoldDB" id="A0A4Y7KV78"/>
<feature type="region of interest" description="Disordered" evidence="1">
    <location>
        <begin position="48"/>
        <end position="73"/>
    </location>
</feature>
<gene>
    <name evidence="2" type="ORF">C5167_001705</name>
</gene>
<dbReference type="Gramene" id="RZC76078">
    <property type="protein sequence ID" value="RZC76078"/>
    <property type="gene ID" value="C5167_001705"/>
</dbReference>
<proteinExistence type="predicted"/>
<dbReference type="Proteomes" id="UP000316621">
    <property type="component" value="Chromosome 9"/>
</dbReference>
<sequence>MAIIARITKKLRGAINDTGQLSNFRDTSLVCKDADLFCDIIQGSQDLGNEGVQKEEEGSPVTGSVKEEDAVSNNCSADADFPISRVDMDVKYWMTTPEVDFPI</sequence>
<name>A0A4Y7KV78_PAPSO</name>
<keyword evidence="3" id="KW-1185">Reference proteome</keyword>
<reference evidence="2 3" key="1">
    <citation type="journal article" date="2018" name="Science">
        <title>The opium poppy genome and morphinan production.</title>
        <authorList>
            <person name="Guo L."/>
            <person name="Winzer T."/>
            <person name="Yang X."/>
            <person name="Li Y."/>
            <person name="Ning Z."/>
            <person name="He Z."/>
            <person name="Teodor R."/>
            <person name="Lu Y."/>
            <person name="Bowser T.A."/>
            <person name="Graham I.A."/>
            <person name="Ye K."/>
        </authorList>
    </citation>
    <scope>NUCLEOTIDE SEQUENCE [LARGE SCALE GENOMIC DNA]</scope>
    <source>
        <strain evidence="3">cv. HN1</strain>
        <tissue evidence="2">Leaves</tissue>
    </source>
</reference>
<accession>A0A4Y7KV78</accession>
<evidence type="ECO:0000313" key="2">
    <source>
        <dbReference type="EMBL" id="RZC76078.1"/>
    </source>
</evidence>
<evidence type="ECO:0000256" key="1">
    <source>
        <dbReference type="SAM" id="MobiDB-lite"/>
    </source>
</evidence>
<protein>
    <submittedName>
        <fullName evidence="2">Uncharacterized protein</fullName>
    </submittedName>
</protein>
<evidence type="ECO:0000313" key="3">
    <source>
        <dbReference type="Proteomes" id="UP000316621"/>
    </source>
</evidence>